<protein>
    <submittedName>
        <fullName evidence="2">Uncharacterized protein</fullName>
    </submittedName>
</protein>
<keyword evidence="3" id="KW-1185">Reference proteome</keyword>
<dbReference type="AlphaFoldDB" id="B4DB78"/>
<organism evidence="2 3">
    <name type="scientific">Chthoniobacter flavus Ellin428</name>
    <dbReference type="NCBI Taxonomy" id="497964"/>
    <lineage>
        <taxon>Bacteria</taxon>
        <taxon>Pseudomonadati</taxon>
        <taxon>Verrucomicrobiota</taxon>
        <taxon>Spartobacteria</taxon>
        <taxon>Chthoniobacterales</taxon>
        <taxon>Chthoniobacteraceae</taxon>
        <taxon>Chthoniobacter</taxon>
    </lineage>
</organism>
<accession>B4DB78</accession>
<proteinExistence type="predicted"/>
<evidence type="ECO:0000313" key="2">
    <source>
        <dbReference type="EMBL" id="EDY16266.1"/>
    </source>
</evidence>
<sequence>MKGLSFLLVFFLSLGPLLGAGKYSKEIPKAMVPTVVNTTLTLDARNVSAGRAVSEGTAPNPEATRKTTTHSETLQINVGNLGTTSAAVTVHWFWVGRYATSGNWFRAGEGEKPLTIDPRKSEVVLAEAGDVEGHVTRSAHEHYKSGGNLLGWVVTVSNSHGEIQVVKASEQYLQAFAAEPPPKKR</sequence>
<dbReference type="InParanoid" id="B4DB78"/>
<dbReference type="RefSeq" id="WP_006983487.1">
    <property type="nucleotide sequence ID" value="NZ_ABVL01000036.1"/>
</dbReference>
<reference evidence="2 3" key="1">
    <citation type="journal article" date="2011" name="J. Bacteriol.">
        <title>Genome sequence of Chthoniobacter flavus Ellin428, an aerobic heterotrophic soil bacterium.</title>
        <authorList>
            <person name="Kant R."/>
            <person name="van Passel M.W."/>
            <person name="Palva A."/>
            <person name="Lucas S."/>
            <person name="Lapidus A."/>
            <person name="Glavina Del Rio T."/>
            <person name="Dalin E."/>
            <person name="Tice H."/>
            <person name="Bruce D."/>
            <person name="Goodwin L."/>
            <person name="Pitluck S."/>
            <person name="Larimer F.W."/>
            <person name="Land M.L."/>
            <person name="Hauser L."/>
            <person name="Sangwan P."/>
            <person name="de Vos W.M."/>
            <person name="Janssen P.H."/>
            <person name="Smidt H."/>
        </authorList>
    </citation>
    <scope>NUCLEOTIDE SEQUENCE [LARGE SCALE GENOMIC DNA]</scope>
    <source>
        <strain evidence="2 3">Ellin428</strain>
    </source>
</reference>
<name>B4DB78_9BACT</name>
<dbReference type="EMBL" id="ABVL01000036">
    <property type="protein sequence ID" value="EDY16266.1"/>
    <property type="molecule type" value="Genomic_DNA"/>
</dbReference>
<comment type="caution">
    <text evidence="2">The sequence shown here is derived from an EMBL/GenBank/DDBJ whole genome shotgun (WGS) entry which is preliminary data.</text>
</comment>
<dbReference type="STRING" id="497964.CfE428DRAFT_6169"/>
<evidence type="ECO:0000313" key="3">
    <source>
        <dbReference type="Proteomes" id="UP000005824"/>
    </source>
</evidence>
<feature type="region of interest" description="Disordered" evidence="1">
    <location>
        <begin position="50"/>
        <end position="70"/>
    </location>
</feature>
<evidence type="ECO:0000256" key="1">
    <source>
        <dbReference type="SAM" id="MobiDB-lite"/>
    </source>
</evidence>
<gene>
    <name evidence="2" type="ORF">CfE428DRAFT_6169</name>
</gene>
<dbReference type="Proteomes" id="UP000005824">
    <property type="component" value="Unassembled WGS sequence"/>
</dbReference>